<comment type="caution">
    <text evidence="1">The sequence shown here is derived from an EMBL/GenBank/DDBJ whole genome shotgun (WGS) entry which is preliminary data.</text>
</comment>
<dbReference type="GeneID" id="91515859"/>
<proteinExistence type="predicted"/>
<keyword evidence="2" id="KW-1185">Reference proteome</keyword>
<protein>
    <recommendedName>
        <fullName evidence="3">MarR family transcriptional regulator</fullName>
    </recommendedName>
</protein>
<organism evidence="1 2">
    <name type="scientific">Nocardia asteroides NBRC 15531</name>
    <dbReference type="NCBI Taxonomy" id="1110697"/>
    <lineage>
        <taxon>Bacteria</taxon>
        <taxon>Bacillati</taxon>
        <taxon>Actinomycetota</taxon>
        <taxon>Actinomycetes</taxon>
        <taxon>Mycobacteriales</taxon>
        <taxon>Nocardiaceae</taxon>
        <taxon>Nocardia</taxon>
    </lineage>
</organism>
<sequence length="139" mass="15692">MVTRRLIGYQVKRLDQLIESTFEQAIAEVGMTRREWQTLNTIVRTPAADADLRDALRPFWERGAESVTEVTAVLADRGWIVRDMVGRHVATELGRAAHEQATRAVGVVRQRMTDGITPAEFTEFTETLTRLIANLEPLS</sequence>
<evidence type="ECO:0008006" key="3">
    <source>
        <dbReference type="Google" id="ProtNLM"/>
    </source>
</evidence>
<gene>
    <name evidence="1" type="ORF">NCAST_34_02730</name>
</gene>
<dbReference type="EMBL" id="BAFO02000034">
    <property type="protein sequence ID" value="GAD87143.1"/>
    <property type="molecule type" value="Genomic_DNA"/>
</dbReference>
<dbReference type="Gene3D" id="1.10.10.10">
    <property type="entry name" value="Winged helix-like DNA-binding domain superfamily/Winged helix DNA-binding domain"/>
    <property type="match status" value="1"/>
</dbReference>
<dbReference type="SUPFAM" id="SSF46785">
    <property type="entry name" value="Winged helix' DNA-binding domain"/>
    <property type="match status" value="1"/>
</dbReference>
<reference evidence="1 2" key="1">
    <citation type="journal article" date="2014" name="BMC Genomics">
        <title>Genome based analysis of type-I polyketide synthase and nonribosomal peptide synthetase gene clusters in seven strains of five representative Nocardia species.</title>
        <authorList>
            <person name="Komaki H."/>
            <person name="Ichikawa N."/>
            <person name="Hosoyama A."/>
            <person name="Takahashi-Nakaguchi A."/>
            <person name="Matsuzawa T."/>
            <person name="Suzuki K."/>
            <person name="Fujita N."/>
            <person name="Gonoi T."/>
        </authorList>
    </citation>
    <scope>NUCLEOTIDE SEQUENCE [LARGE SCALE GENOMIC DNA]</scope>
    <source>
        <strain evidence="1 2">NBRC 15531</strain>
    </source>
</reference>
<accession>U5ELG4</accession>
<name>U5ELG4_NOCAS</name>
<dbReference type="InterPro" id="IPR036390">
    <property type="entry name" value="WH_DNA-bd_sf"/>
</dbReference>
<dbReference type="RefSeq" id="WP_019045747.1">
    <property type="nucleotide sequence ID" value="NZ_BAFO02000034.1"/>
</dbReference>
<evidence type="ECO:0000313" key="2">
    <source>
        <dbReference type="Proteomes" id="UP000017048"/>
    </source>
</evidence>
<dbReference type="Proteomes" id="UP000017048">
    <property type="component" value="Unassembled WGS sequence"/>
</dbReference>
<dbReference type="AlphaFoldDB" id="U5ELG4"/>
<dbReference type="eggNOG" id="COG1846">
    <property type="taxonomic scope" value="Bacteria"/>
</dbReference>
<dbReference type="STRING" id="1824.SAMN05444423_104218"/>
<evidence type="ECO:0000313" key="1">
    <source>
        <dbReference type="EMBL" id="GAD87143.1"/>
    </source>
</evidence>
<dbReference type="InterPro" id="IPR036388">
    <property type="entry name" value="WH-like_DNA-bd_sf"/>
</dbReference>